<dbReference type="KEGG" id="pbap:Pla133_11030"/>
<dbReference type="AlphaFoldDB" id="A0A518BGC7"/>
<dbReference type="RefSeq" id="WP_145063227.1">
    <property type="nucleotide sequence ID" value="NZ_CP036287.1"/>
</dbReference>
<gene>
    <name evidence="2" type="ORF">Pla133_11030</name>
</gene>
<evidence type="ECO:0000313" key="2">
    <source>
        <dbReference type="EMBL" id="QDU66037.1"/>
    </source>
</evidence>
<sequence precursor="true">MQLKLAAPALFGLFLALSAAAHGEGVDIAALANSALAVPSPSGALVSTDAFEASFDQLGVTYTPILGPSAPRTESLRIVARSIGRGGPADLILAPASPTVEGDQVRYARGSGVTEVYAVGAEGIAQSFVLAAPPAGGGELIVRCDLFGTLAPLAVATDDGGLDFSGPSGGARMGGVTGVDADGRTCPGELRAADGHLDLVLPADFVATATYPLVVDPLIGSVFGINNETWDDGDPDLAYDATTDTYLVVWRRAFSASDVRIRGQRVGSAGNLIGPVVFFGQDAGGTGSATGAPHVANVTWSDRFLVVWSRDGVFGEDLVAQACLAADGSLSSTVTLLVSFSADGIGEFDVAGEAQNKAKYTDALVTWHRKSSSAGIYTRPVSVPPTGNPVGGATVQITDNDVFFTNMDSPSIAATGGAIGVVLLAYRSFSFIDGDWEVRAVALDRAGQPTTSSVGLTFNSVDELAPRADGGATLGPQFVVAYEREANPTLRELEISSLAIQGGQLVVTGSSVVTQSLTALSDYELAWTPGRATLVWSVKSLFQNTWTVLTQDFSATDAKPCGASATVTAYTPPSGGVELGIASVASGGVPGQGEGLIVFSYDTVTAGGNVGGRRFDSLSGGSLTDLGGACGAGGTIVPSGNPTIGNGYFQLTLVGAEPTSPATVLNLTAPATPFFCDACAWLPFQATTVYPTLNGASQVVLQVPCEASLVGQPFEAQFTTPTPGSTPCALAPQFSVSNRLQIVLGS</sequence>
<keyword evidence="1" id="KW-0732">Signal</keyword>
<dbReference type="EMBL" id="CP036287">
    <property type="protein sequence ID" value="QDU66037.1"/>
    <property type="molecule type" value="Genomic_DNA"/>
</dbReference>
<proteinExistence type="predicted"/>
<feature type="chain" id="PRO_5022105503" evidence="1">
    <location>
        <begin position="22"/>
        <end position="746"/>
    </location>
</feature>
<accession>A0A518BGC7</accession>
<organism evidence="2 3">
    <name type="scientific">Engelhardtia mirabilis</name>
    <dbReference type="NCBI Taxonomy" id="2528011"/>
    <lineage>
        <taxon>Bacteria</taxon>
        <taxon>Pseudomonadati</taxon>
        <taxon>Planctomycetota</taxon>
        <taxon>Planctomycetia</taxon>
        <taxon>Planctomycetia incertae sedis</taxon>
        <taxon>Engelhardtia</taxon>
    </lineage>
</organism>
<evidence type="ECO:0000256" key="1">
    <source>
        <dbReference type="SAM" id="SignalP"/>
    </source>
</evidence>
<name>A0A518BGC7_9BACT</name>
<keyword evidence="3" id="KW-1185">Reference proteome</keyword>
<feature type="signal peptide" evidence="1">
    <location>
        <begin position="1"/>
        <end position="21"/>
    </location>
</feature>
<protein>
    <submittedName>
        <fullName evidence="2">Uncharacterized protein</fullName>
    </submittedName>
</protein>
<dbReference type="Proteomes" id="UP000316921">
    <property type="component" value="Chromosome"/>
</dbReference>
<reference evidence="2 3" key="1">
    <citation type="submission" date="2019-02" db="EMBL/GenBank/DDBJ databases">
        <title>Deep-cultivation of Planctomycetes and their phenomic and genomic characterization uncovers novel biology.</title>
        <authorList>
            <person name="Wiegand S."/>
            <person name="Jogler M."/>
            <person name="Boedeker C."/>
            <person name="Pinto D."/>
            <person name="Vollmers J."/>
            <person name="Rivas-Marin E."/>
            <person name="Kohn T."/>
            <person name="Peeters S.H."/>
            <person name="Heuer A."/>
            <person name="Rast P."/>
            <person name="Oberbeckmann S."/>
            <person name="Bunk B."/>
            <person name="Jeske O."/>
            <person name="Meyerdierks A."/>
            <person name="Storesund J.E."/>
            <person name="Kallscheuer N."/>
            <person name="Luecker S."/>
            <person name="Lage O.M."/>
            <person name="Pohl T."/>
            <person name="Merkel B.J."/>
            <person name="Hornburger P."/>
            <person name="Mueller R.-W."/>
            <person name="Bruemmer F."/>
            <person name="Labrenz M."/>
            <person name="Spormann A.M."/>
            <person name="Op den Camp H."/>
            <person name="Overmann J."/>
            <person name="Amann R."/>
            <person name="Jetten M.S.M."/>
            <person name="Mascher T."/>
            <person name="Medema M.H."/>
            <person name="Devos D.P."/>
            <person name="Kaster A.-K."/>
            <person name="Ovreas L."/>
            <person name="Rohde M."/>
            <person name="Galperin M.Y."/>
            <person name="Jogler C."/>
        </authorList>
    </citation>
    <scope>NUCLEOTIDE SEQUENCE [LARGE SCALE GENOMIC DNA]</scope>
    <source>
        <strain evidence="2 3">Pla133</strain>
    </source>
</reference>
<evidence type="ECO:0000313" key="3">
    <source>
        <dbReference type="Proteomes" id="UP000316921"/>
    </source>
</evidence>